<comment type="caution">
    <text evidence="1">The sequence shown here is derived from an EMBL/GenBank/DDBJ whole genome shotgun (WGS) entry which is preliminary data.</text>
</comment>
<organism evidence="1 2">
    <name type="scientific">Entomophthora muscae</name>
    <dbReference type="NCBI Taxonomy" id="34485"/>
    <lineage>
        <taxon>Eukaryota</taxon>
        <taxon>Fungi</taxon>
        <taxon>Fungi incertae sedis</taxon>
        <taxon>Zoopagomycota</taxon>
        <taxon>Entomophthoromycotina</taxon>
        <taxon>Entomophthoromycetes</taxon>
        <taxon>Entomophthorales</taxon>
        <taxon>Entomophthoraceae</taxon>
        <taxon>Entomophthora</taxon>
    </lineage>
</organism>
<keyword evidence="1" id="KW-0067">ATP-binding</keyword>
<dbReference type="EC" id="3.6.4.12" evidence="1"/>
<dbReference type="EMBL" id="QTSX02003085">
    <property type="protein sequence ID" value="KAJ9071914.1"/>
    <property type="molecule type" value="Genomic_DNA"/>
</dbReference>
<keyword evidence="1" id="KW-0378">Hydrolase</keyword>
<gene>
    <name evidence="1" type="primary">SSL2_3</name>
    <name evidence="1" type="ORF">DSO57_1032529</name>
</gene>
<proteinExistence type="predicted"/>
<evidence type="ECO:0000313" key="2">
    <source>
        <dbReference type="Proteomes" id="UP001165960"/>
    </source>
</evidence>
<sequence>MYYSTKRQQFLVDQGYAFKVITHLDGQEFYPNPAFRREADQLDLLNKVSAANDNAIDMDGDVSDSNFTSKRKRRGGPKGRVQSERHKLFRDMRK</sequence>
<accession>A0ACC2TB81</accession>
<keyword evidence="2" id="KW-1185">Reference proteome</keyword>
<protein>
    <submittedName>
        <fullName evidence="1">DNA repair helicase RAD25</fullName>
        <ecNumber evidence="1">3.6.4.12</ecNumber>
    </submittedName>
</protein>
<dbReference type="Proteomes" id="UP001165960">
    <property type="component" value="Unassembled WGS sequence"/>
</dbReference>
<keyword evidence="1" id="KW-0347">Helicase</keyword>
<evidence type="ECO:0000313" key="1">
    <source>
        <dbReference type="EMBL" id="KAJ9071914.1"/>
    </source>
</evidence>
<name>A0ACC2TB81_9FUNG</name>
<reference evidence="1" key="1">
    <citation type="submission" date="2022-04" db="EMBL/GenBank/DDBJ databases">
        <title>Genome of the entomopathogenic fungus Entomophthora muscae.</title>
        <authorList>
            <person name="Elya C."/>
            <person name="Lovett B.R."/>
            <person name="Lee E."/>
            <person name="Macias A.M."/>
            <person name="Hajek A.E."/>
            <person name="De Bivort B.L."/>
            <person name="Kasson M.T."/>
            <person name="De Fine Licht H.H."/>
            <person name="Stajich J.E."/>
        </authorList>
    </citation>
    <scope>NUCLEOTIDE SEQUENCE</scope>
    <source>
        <strain evidence="1">Berkeley</strain>
    </source>
</reference>
<keyword evidence="1" id="KW-0547">Nucleotide-binding</keyword>